<gene>
    <name evidence="1" type="ORF">O181_099577</name>
</gene>
<proteinExistence type="predicted"/>
<dbReference type="EMBL" id="AVOT02068751">
    <property type="protein sequence ID" value="MBW0559862.1"/>
    <property type="molecule type" value="Genomic_DNA"/>
</dbReference>
<sequence length="231" mass="26243">MHQDNINFQTCHMIMSLKAKTHISTIHNLWGLTPYGARKQLAMLILMHEMTSSLLADHLPPLPCILSPMNWLPQHLPIISTCFQCLHLCKDMLWPPPPHLCHHPSLHCCTPPSSSLQLSILGLLQCPLMISTHHPYTNAMIGFHMEDCSLSQFPILTLMQTYASASLLYTNIILLRPHLISCTHMLLKHYLCIYTVYSLYAFVPRPDQLCSLPCLRSHTALSHSQFTILCS</sequence>
<evidence type="ECO:0000313" key="2">
    <source>
        <dbReference type="Proteomes" id="UP000765509"/>
    </source>
</evidence>
<dbReference type="AlphaFoldDB" id="A0A9Q3JDJ5"/>
<organism evidence="1 2">
    <name type="scientific">Austropuccinia psidii MF-1</name>
    <dbReference type="NCBI Taxonomy" id="1389203"/>
    <lineage>
        <taxon>Eukaryota</taxon>
        <taxon>Fungi</taxon>
        <taxon>Dikarya</taxon>
        <taxon>Basidiomycota</taxon>
        <taxon>Pucciniomycotina</taxon>
        <taxon>Pucciniomycetes</taxon>
        <taxon>Pucciniales</taxon>
        <taxon>Sphaerophragmiaceae</taxon>
        <taxon>Austropuccinia</taxon>
    </lineage>
</organism>
<accession>A0A9Q3JDJ5</accession>
<protein>
    <submittedName>
        <fullName evidence="1">Uncharacterized protein</fullName>
    </submittedName>
</protein>
<reference evidence="1" key="1">
    <citation type="submission" date="2021-03" db="EMBL/GenBank/DDBJ databases">
        <title>Draft genome sequence of rust myrtle Austropuccinia psidii MF-1, a brazilian biotype.</title>
        <authorList>
            <person name="Quecine M.C."/>
            <person name="Pachon D.M.R."/>
            <person name="Bonatelli M.L."/>
            <person name="Correr F.H."/>
            <person name="Franceschini L.M."/>
            <person name="Leite T.F."/>
            <person name="Margarido G.R.A."/>
            <person name="Almeida C.A."/>
            <person name="Ferrarezi J.A."/>
            <person name="Labate C.A."/>
        </authorList>
    </citation>
    <scope>NUCLEOTIDE SEQUENCE</scope>
    <source>
        <strain evidence="1">MF-1</strain>
    </source>
</reference>
<keyword evidence="2" id="KW-1185">Reference proteome</keyword>
<evidence type="ECO:0000313" key="1">
    <source>
        <dbReference type="EMBL" id="MBW0559862.1"/>
    </source>
</evidence>
<comment type="caution">
    <text evidence="1">The sequence shown here is derived from an EMBL/GenBank/DDBJ whole genome shotgun (WGS) entry which is preliminary data.</text>
</comment>
<dbReference type="Proteomes" id="UP000765509">
    <property type="component" value="Unassembled WGS sequence"/>
</dbReference>
<name>A0A9Q3JDJ5_9BASI</name>